<dbReference type="GO" id="GO:0032259">
    <property type="term" value="P:methylation"/>
    <property type="evidence" value="ECO:0007669"/>
    <property type="project" value="UniProtKB-KW"/>
</dbReference>
<dbReference type="Pfam" id="PF17827">
    <property type="entry name" value="PrmC_N"/>
    <property type="match status" value="1"/>
</dbReference>
<name>A0A7D4PQV9_9MICO</name>
<comment type="function">
    <text evidence="5">Methylates the class 1 translation termination release factors RF1/PrfA and RF2/PrfB on the glutamine residue of the universally conserved GGQ motif.</text>
</comment>
<dbReference type="PANTHER" id="PTHR18895">
    <property type="entry name" value="HEMK METHYLTRANSFERASE"/>
    <property type="match status" value="1"/>
</dbReference>
<feature type="domain" description="Release factor glutamine methyltransferase N-terminal" evidence="7">
    <location>
        <begin position="5"/>
        <end position="77"/>
    </location>
</feature>
<dbReference type="Gene3D" id="3.40.50.150">
    <property type="entry name" value="Vaccinia Virus protein VP39"/>
    <property type="match status" value="1"/>
</dbReference>
<evidence type="ECO:0000259" key="7">
    <source>
        <dbReference type="Pfam" id="PF17827"/>
    </source>
</evidence>
<feature type="binding site" evidence="5">
    <location>
        <position position="190"/>
    </location>
    <ligand>
        <name>S-adenosyl-L-methionine</name>
        <dbReference type="ChEBI" id="CHEBI:59789"/>
    </ligand>
</feature>
<dbReference type="InterPro" id="IPR019874">
    <property type="entry name" value="RF_methyltr_PrmC"/>
</dbReference>
<keyword evidence="3 5" id="KW-0949">S-adenosyl-L-methionine</keyword>
<keyword evidence="1 5" id="KW-0489">Methyltransferase</keyword>
<organism evidence="8 9">
    <name type="scientific">Aquiluna borgnonia</name>
    <dbReference type="NCBI Taxonomy" id="2499157"/>
    <lineage>
        <taxon>Bacteria</taxon>
        <taxon>Bacillati</taxon>
        <taxon>Actinomycetota</taxon>
        <taxon>Actinomycetes</taxon>
        <taxon>Micrococcales</taxon>
        <taxon>Microbacteriaceae</taxon>
        <taxon>Luna cluster</taxon>
        <taxon>Luna-1 subcluster</taxon>
        <taxon>Aquiluna</taxon>
    </lineage>
</organism>
<dbReference type="KEGG" id="aqg:HRU87_04840"/>
<evidence type="ECO:0000256" key="2">
    <source>
        <dbReference type="ARBA" id="ARBA00022679"/>
    </source>
</evidence>
<reference evidence="8 9" key="1">
    <citation type="submission" date="2020-05" db="EMBL/GenBank/DDBJ databases">
        <title>Aquirufa sp. strain 15G-AUS-rot a new Aquirufa species.</title>
        <authorList>
            <person name="Pitt A."/>
            <person name="Hahn M.W."/>
        </authorList>
    </citation>
    <scope>NUCLEOTIDE SEQUENCE [LARGE SCALE GENOMIC DNA]</scope>
    <source>
        <strain evidence="8 9">15G-AUS-rot</strain>
    </source>
</reference>
<dbReference type="InterPro" id="IPR050320">
    <property type="entry name" value="N5-glutamine_MTase"/>
</dbReference>
<evidence type="ECO:0000313" key="8">
    <source>
        <dbReference type="EMBL" id="QKJ25506.1"/>
    </source>
</evidence>
<sequence length="282" mass="30435">MKLVEALAFASDQLTLAGVPSPQADATWLLCHCLQVDRSELFTRITFDFGLTDVQLLVFNAALERRVKREPLQHITGTAPFRSVELAVGPGVFIPRPETEQVVQYAIDFLKLLPSPGRAIDLGTGSGAIAIAMATEAPQTKVYAVELSPEAHAFAARNIEALAPEIELRLGAMQQVVGDLVGTMDVVISNPPYIPDDAVPIDPEVRDFDPALALYGGPDGLDVIRDISGVAAALLRTGGLLVLEHADGQSNAIRQLLLEDGWQRVSAFQDATFRFRTITAVR</sequence>
<gene>
    <name evidence="5 8" type="primary">prmC</name>
    <name evidence="8" type="ORF">HRU87_04840</name>
</gene>
<evidence type="ECO:0000256" key="5">
    <source>
        <dbReference type="HAMAP-Rule" id="MF_02126"/>
    </source>
</evidence>
<dbReference type="Proteomes" id="UP000501003">
    <property type="component" value="Chromosome"/>
</dbReference>
<dbReference type="NCBIfam" id="TIGR00536">
    <property type="entry name" value="hemK_fam"/>
    <property type="match status" value="1"/>
</dbReference>
<dbReference type="InterPro" id="IPR007848">
    <property type="entry name" value="Small_mtfrase_dom"/>
</dbReference>
<dbReference type="Pfam" id="PF05175">
    <property type="entry name" value="MTS"/>
    <property type="match status" value="1"/>
</dbReference>
<dbReference type="InterPro" id="IPR029063">
    <property type="entry name" value="SAM-dependent_MTases_sf"/>
</dbReference>
<dbReference type="Gene3D" id="1.10.8.10">
    <property type="entry name" value="DNA helicase RuvA subunit, C-terminal domain"/>
    <property type="match status" value="1"/>
</dbReference>
<evidence type="ECO:0000259" key="6">
    <source>
        <dbReference type="Pfam" id="PF05175"/>
    </source>
</evidence>
<feature type="binding site" evidence="5">
    <location>
        <begin position="190"/>
        <end position="193"/>
    </location>
    <ligand>
        <name>substrate</name>
    </ligand>
</feature>
<accession>A0A7D4PQV9</accession>
<evidence type="ECO:0000313" key="9">
    <source>
        <dbReference type="Proteomes" id="UP000501003"/>
    </source>
</evidence>
<protein>
    <recommendedName>
        <fullName evidence="5">Release factor glutamine methyltransferase</fullName>
        <shortName evidence="5">RF MTase</shortName>
        <ecNumber evidence="5">2.1.1.297</ecNumber>
    </recommendedName>
    <alternativeName>
        <fullName evidence="5">N5-glutamine methyltransferase PrmC</fullName>
    </alternativeName>
    <alternativeName>
        <fullName evidence="5">Protein-(glutamine-N5) MTase PrmC</fullName>
    </alternativeName>
    <alternativeName>
        <fullName evidence="5">Protein-glutamine N-methyltransferase PrmC</fullName>
    </alternativeName>
</protein>
<comment type="similarity">
    <text evidence="5">Belongs to the protein N5-glutamine methyltransferase family. PrmC subfamily.</text>
</comment>
<keyword evidence="9" id="KW-1185">Reference proteome</keyword>
<dbReference type="PROSITE" id="PS00092">
    <property type="entry name" value="N6_MTASE"/>
    <property type="match status" value="1"/>
</dbReference>
<evidence type="ECO:0000256" key="3">
    <source>
        <dbReference type="ARBA" id="ARBA00022691"/>
    </source>
</evidence>
<feature type="domain" description="Methyltransferase small" evidence="6">
    <location>
        <begin position="114"/>
        <end position="194"/>
    </location>
</feature>
<dbReference type="EMBL" id="CP054056">
    <property type="protein sequence ID" value="QKJ25506.1"/>
    <property type="molecule type" value="Genomic_DNA"/>
</dbReference>
<dbReference type="GO" id="GO:0102559">
    <property type="term" value="F:peptide chain release factor N(5)-glutamine methyltransferase activity"/>
    <property type="evidence" value="ECO:0007669"/>
    <property type="project" value="UniProtKB-EC"/>
</dbReference>
<dbReference type="InterPro" id="IPR002052">
    <property type="entry name" value="DNA_methylase_N6_adenine_CS"/>
</dbReference>
<dbReference type="EC" id="2.1.1.297" evidence="5"/>
<dbReference type="AlphaFoldDB" id="A0A7D4PQV9"/>
<dbReference type="SUPFAM" id="SSF53335">
    <property type="entry name" value="S-adenosyl-L-methionine-dependent methyltransferases"/>
    <property type="match status" value="1"/>
</dbReference>
<evidence type="ECO:0000256" key="4">
    <source>
        <dbReference type="ARBA" id="ARBA00048391"/>
    </source>
</evidence>
<dbReference type="NCBIfam" id="TIGR03534">
    <property type="entry name" value="RF_mod_PrmC"/>
    <property type="match status" value="1"/>
</dbReference>
<comment type="catalytic activity">
    <reaction evidence="4 5">
        <text>L-glutaminyl-[peptide chain release factor] + S-adenosyl-L-methionine = N(5)-methyl-L-glutaminyl-[peptide chain release factor] + S-adenosyl-L-homocysteine + H(+)</text>
        <dbReference type="Rhea" id="RHEA:42896"/>
        <dbReference type="Rhea" id="RHEA-COMP:10271"/>
        <dbReference type="Rhea" id="RHEA-COMP:10272"/>
        <dbReference type="ChEBI" id="CHEBI:15378"/>
        <dbReference type="ChEBI" id="CHEBI:30011"/>
        <dbReference type="ChEBI" id="CHEBI:57856"/>
        <dbReference type="ChEBI" id="CHEBI:59789"/>
        <dbReference type="ChEBI" id="CHEBI:61891"/>
        <dbReference type="EC" id="2.1.1.297"/>
    </reaction>
</comment>
<dbReference type="RefSeq" id="WP_173493803.1">
    <property type="nucleotide sequence ID" value="NZ_CP054056.1"/>
</dbReference>
<feature type="binding site" evidence="5">
    <location>
        <position position="146"/>
    </location>
    <ligand>
        <name>S-adenosyl-L-methionine</name>
        <dbReference type="ChEBI" id="CHEBI:59789"/>
    </ligand>
</feature>
<evidence type="ECO:0000256" key="1">
    <source>
        <dbReference type="ARBA" id="ARBA00022603"/>
    </source>
</evidence>
<dbReference type="HAMAP" id="MF_02126">
    <property type="entry name" value="RF_methyltr_PrmC"/>
    <property type="match status" value="1"/>
</dbReference>
<keyword evidence="2 5" id="KW-0808">Transferase</keyword>
<dbReference type="GO" id="GO:0003676">
    <property type="term" value="F:nucleic acid binding"/>
    <property type="evidence" value="ECO:0007669"/>
    <property type="project" value="InterPro"/>
</dbReference>
<dbReference type="PANTHER" id="PTHR18895:SF74">
    <property type="entry name" value="MTRF1L RELEASE FACTOR GLUTAMINE METHYLTRANSFERASE"/>
    <property type="match status" value="1"/>
</dbReference>
<comment type="caution">
    <text evidence="5">Lacks conserved residue(s) required for the propagation of feature annotation.</text>
</comment>
<feature type="binding site" evidence="5">
    <location>
        <begin position="123"/>
        <end position="127"/>
    </location>
    <ligand>
        <name>S-adenosyl-L-methionine</name>
        <dbReference type="ChEBI" id="CHEBI:59789"/>
    </ligand>
</feature>
<proteinExistence type="inferred from homology"/>
<dbReference type="InterPro" id="IPR040758">
    <property type="entry name" value="PrmC_N"/>
</dbReference>
<dbReference type="CDD" id="cd02440">
    <property type="entry name" value="AdoMet_MTases"/>
    <property type="match status" value="1"/>
</dbReference>
<dbReference type="InterPro" id="IPR004556">
    <property type="entry name" value="HemK-like"/>
</dbReference>